<dbReference type="Proteomes" id="UP000466863">
    <property type="component" value="Unassembled WGS sequence"/>
</dbReference>
<evidence type="ECO:0000313" key="13">
    <source>
        <dbReference type="EMBL" id="MQT75906.1"/>
    </source>
</evidence>
<evidence type="ECO:0000256" key="10">
    <source>
        <dbReference type="RuleBase" id="RU003719"/>
    </source>
</evidence>
<reference evidence="16 17" key="1">
    <citation type="submission" date="2019-10" db="EMBL/GenBank/DDBJ databases">
        <title>Evaluation of single-gene subtyping targets for Pseudomonas.</title>
        <authorList>
            <person name="Reichler S.J."/>
            <person name="Orsi R.H."/>
            <person name="Wiedmann M."/>
            <person name="Martin N.H."/>
            <person name="Murphy S.I."/>
        </authorList>
    </citation>
    <scope>NUCLEOTIDE SEQUENCE [LARGE SCALE GENOMIC DNA]</scope>
    <source>
        <strain evidence="15 17">FSL R10-1876</strain>
        <strain evidence="14 18">FSL R10-2107</strain>
        <strain evidence="13 16">FSL R10-2932</strain>
    </source>
</reference>
<feature type="domain" description="D-isomer specific 2-hydroxyacid dehydrogenase catalytic" evidence="11">
    <location>
        <begin position="5"/>
        <end position="319"/>
    </location>
</feature>
<dbReference type="InterPro" id="IPR050223">
    <property type="entry name" value="D-isomer_2-hydroxyacid_DH"/>
</dbReference>
<evidence type="ECO:0000256" key="1">
    <source>
        <dbReference type="ARBA" id="ARBA00023002"/>
    </source>
</evidence>
<name>A0A6A7Z0X9_9PSED</name>
<evidence type="ECO:0000313" key="15">
    <source>
        <dbReference type="EMBL" id="MQU43871.1"/>
    </source>
</evidence>
<dbReference type="PROSITE" id="PS00065">
    <property type="entry name" value="D_2_HYDROXYACID_DH_1"/>
    <property type="match status" value="1"/>
</dbReference>
<dbReference type="EC" id="1.1.1.79" evidence="7"/>
<dbReference type="CDD" id="cd05301">
    <property type="entry name" value="GDH"/>
    <property type="match status" value="1"/>
</dbReference>
<dbReference type="EMBL" id="WIVV01000071">
    <property type="protein sequence ID" value="MQU43871.1"/>
    <property type="molecule type" value="Genomic_DNA"/>
</dbReference>
<evidence type="ECO:0000256" key="2">
    <source>
        <dbReference type="ARBA" id="ARBA00023027"/>
    </source>
</evidence>
<dbReference type="Proteomes" id="UP000447574">
    <property type="component" value="Unassembled WGS sequence"/>
</dbReference>
<dbReference type="SUPFAM" id="SSF51735">
    <property type="entry name" value="NAD(P)-binding Rossmann-fold domains"/>
    <property type="match status" value="1"/>
</dbReference>
<evidence type="ECO:0000256" key="8">
    <source>
        <dbReference type="ARBA" id="ARBA00066674"/>
    </source>
</evidence>
<evidence type="ECO:0000256" key="5">
    <source>
        <dbReference type="ARBA" id="ARBA00052769"/>
    </source>
</evidence>
<evidence type="ECO:0000256" key="4">
    <source>
        <dbReference type="ARBA" id="ARBA00052239"/>
    </source>
</evidence>
<dbReference type="GO" id="GO:0030267">
    <property type="term" value="F:glyoxylate reductase (NADPH) activity"/>
    <property type="evidence" value="ECO:0007669"/>
    <property type="project" value="UniProtKB-EC"/>
</dbReference>
<dbReference type="Gene3D" id="3.40.50.720">
    <property type="entry name" value="NAD(P)-binding Rossmann-like Domain"/>
    <property type="match status" value="2"/>
</dbReference>
<dbReference type="Pfam" id="PF00389">
    <property type="entry name" value="2-Hacid_dh"/>
    <property type="match status" value="1"/>
</dbReference>
<dbReference type="PANTHER" id="PTHR10996">
    <property type="entry name" value="2-HYDROXYACID DEHYDROGENASE-RELATED"/>
    <property type="match status" value="1"/>
</dbReference>
<feature type="domain" description="D-isomer specific 2-hydroxyacid dehydrogenase NAD-binding" evidence="12">
    <location>
        <begin position="108"/>
        <end position="287"/>
    </location>
</feature>
<dbReference type="InterPro" id="IPR006139">
    <property type="entry name" value="D-isomer_2_OHA_DH_cat_dom"/>
</dbReference>
<evidence type="ECO:0000313" key="14">
    <source>
        <dbReference type="EMBL" id="MQU31207.1"/>
    </source>
</evidence>
<protein>
    <recommendedName>
        <fullName evidence="9">Glyoxylate/hydroxypyruvate reductase B</fullName>
        <ecNumber evidence="7">1.1.1.79</ecNumber>
        <ecNumber evidence="8">1.1.1.81</ecNumber>
    </recommendedName>
</protein>
<evidence type="ECO:0000259" key="12">
    <source>
        <dbReference type="Pfam" id="PF02826"/>
    </source>
</evidence>
<evidence type="ECO:0000256" key="6">
    <source>
        <dbReference type="ARBA" id="ARBA00061278"/>
    </source>
</evidence>
<keyword evidence="18" id="KW-1185">Reference proteome</keyword>
<dbReference type="EC" id="1.1.1.81" evidence="8"/>
<evidence type="ECO:0000313" key="18">
    <source>
        <dbReference type="Proteomes" id="UP000470186"/>
    </source>
</evidence>
<keyword evidence="14" id="KW-0670">Pyruvate</keyword>
<dbReference type="InterPro" id="IPR029752">
    <property type="entry name" value="D-isomer_DH_CS1"/>
</dbReference>
<dbReference type="GO" id="GO:0051287">
    <property type="term" value="F:NAD binding"/>
    <property type="evidence" value="ECO:0007669"/>
    <property type="project" value="InterPro"/>
</dbReference>
<dbReference type="Proteomes" id="UP000470186">
    <property type="component" value="Unassembled WGS sequence"/>
</dbReference>
<sequence length="319" mass="34696">MKKHVVLYKELSEPLMQRLQAETDVTLIKRLDAQGLEQLRAALPHAHGLLGASLKLDAQLLDLAPKLEAVASVSVGVDNYDIDYLTRRNIILTNTPDVLTETTADTGFALILASARRVVELSIKVRNGQWQKNIGPESFGTDVHGKTLGIIGMGRIGEALAQRGHFGFGMPVIYHSNSPKPAVEARFNARYRSLNELLQEADFVCLTLPLTAQTEGLIGAEQFALMRPESIFINISRGKVVDEAALIEALQQGQIRAAGLDVFVREPLEVDSPLLQLDNVVATPHIGSATVETREAMARCAVDNLLAALAGERPANRVN</sequence>
<comment type="catalytic activity">
    <reaction evidence="5">
        <text>glycolate + NADP(+) = glyoxylate + NADPH + H(+)</text>
        <dbReference type="Rhea" id="RHEA:10992"/>
        <dbReference type="ChEBI" id="CHEBI:15378"/>
        <dbReference type="ChEBI" id="CHEBI:29805"/>
        <dbReference type="ChEBI" id="CHEBI:36655"/>
        <dbReference type="ChEBI" id="CHEBI:57783"/>
        <dbReference type="ChEBI" id="CHEBI:58349"/>
        <dbReference type="EC" id="1.1.1.79"/>
    </reaction>
</comment>
<evidence type="ECO:0000256" key="3">
    <source>
        <dbReference type="ARBA" id="ARBA00051801"/>
    </source>
</evidence>
<evidence type="ECO:0000313" key="16">
    <source>
        <dbReference type="Proteomes" id="UP000447574"/>
    </source>
</evidence>
<proteinExistence type="inferred from homology"/>
<dbReference type="Pfam" id="PF02826">
    <property type="entry name" value="2-Hacid_dh_C"/>
    <property type="match status" value="1"/>
</dbReference>
<dbReference type="SUPFAM" id="SSF52283">
    <property type="entry name" value="Formate/glycerate dehydrogenase catalytic domain-like"/>
    <property type="match status" value="1"/>
</dbReference>
<comment type="similarity">
    <text evidence="6">Belongs to the D-isomer specific 2-hydroxyacid dehydrogenase family. GhrB subfamily.</text>
</comment>
<evidence type="ECO:0000259" key="11">
    <source>
        <dbReference type="Pfam" id="PF00389"/>
    </source>
</evidence>
<gene>
    <name evidence="15" type="ORF">GHO28_15355</name>
    <name evidence="14" type="ORF">GHO30_07270</name>
    <name evidence="13" type="ORF">GHO37_16540</name>
</gene>
<keyword evidence="1 10" id="KW-0560">Oxidoreductase</keyword>
<comment type="catalytic activity">
    <reaction evidence="4">
        <text>(R)-glycerate + NADP(+) = 3-hydroxypyruvate + NADPH + H(+)</text>
        <dbReference type="Rhea" id="RHEA:18657"/>
        <dbReference type="ChEBI" id="CHEBI:15378"/>
        <dbReference type="ChEBI" id="CHEBI:16659"/>
        <dbReference type="ChEBI" id="CHEBI:17180"/>
        <dbReference type="ChEBI" id="CHEBI:57783"/>
        <dbReference type="ChEBI" id="CHEBI:58349"/>
        <dbReference type="EC" id="1.1.1.81"/>
    </reaction>
</comment>
<dbReference type="EMBL" id="WIWF01000066">
    <property type="protein sequence ID" value="MQT75906.1"/>
    <property type="molecule type" value="Genomic_DNA"/>
</dbReference>
<dbReference type="AlphaFoldDB" id="A0A6A7Z0X9"/>
<dbReference type="PANTHER" id="PTHR10996:SF283">
    <property type="entry name" value="GLYOXYLATE_HYDROXYPYRUVATE REDUCTASE B"/>
    <property type="match status" value="1"/>
</dbReference>
<comment type="catalytic activity">
    <reaction evidence="3">
        <text>(R)-glycerate + NAD(+) = 3-hydroxypyruvate + NADH + H(+)</text>
        <dbReference type="Rhea" id="RHEA:17905"/>
        <dbReference type="ChEBI" id="CHEBI:15378"/>
        <dbReference type="ChEBI" id="CHEBI:16659"/>
        <dbReference type="ChEBI" id="CHEBI:17180"/>
        <dbReference type="ChEBI" id="CHEBI:57540"/>
        <dbReference type="ChEBI" id="CHEBI:57945"/>
        <dbReference type="EC" id="1.1.1.81"/>
    </reaction>
</comment>
<dbReference type="EMBL" id="WIVX01000023">
    <property type="protein sequence ID" value="MQU31207.1"/>
    <property type="molecule type" value="Genomic_DNA"/>
</dbReference>
<dbReference type="FunFam" id="3.40.50.720:FF:000026">
    <property type="entry name" value="Glyoxylate/hydroxypyruvate reductase B"/>
    <property type="match status" value="1"/>
</dbReference>
<dbReference type="GO" id="GO:0016618">
    <property type="term" value="F:hydroxypyruvate reductase [NAD(P)H] activity"/>
    <property type="evidence" value="ECO:0007669"/>
    <property type="project" value="UniProtKB-EC"/>
</dbReference>
<organism evidence="14 18">
    <name type="scientific">Pseudomonas helleri</name>
    <dbReference type="NCBI Taxonomy" id="1608996"/>
    <lineage>
        <taxon>Bacteria</taxon>
        <taxon>Pseudomonadati</taxon>
        <taxon>Pseudomonadota</taxon>
        <taxon>Gammaproteobacteria</taxon>
        <taxon>Pseudomonadales</taxon>
        <taxon>Pseudomonadaceae</taxon>
        <taxon>Pseudomonas</taxon>
    </lineage>
</organism>
<evidence type="ECO:0000256" key="9">
    <source>
        <dbReference type="ARBA" id="ARBA00073362"/>
    </source>
</evidence>
<keyword evidence="2" id="KW-0520">NAD</keyword>
<accession>A0A6A7Z0X9</accession>
<evidence type="ECO:0000313" key="17">
    <source>
        <dbReference type="Proteomes" id="UP000466863"/>
    </source>
</evidence>
<comment type="caution">
    <text evidence="14">The sequence shown here is derived from an EMBL/GenBank/DDBJ whole genome shotgun (WGS) entry which is preliminary data.</text>
</comment>
<dbReference type="InterPro" id="IPR006140">
    <property type="entry name" value="D-isomer_DH_NAD-bd"/>
</dbReference>
<dbReference type="InterPro" id="IPR036291">
    <property type="entry name" value="NAD(P)-bd_dom_sf"/>
</dbReference>
<dbReference type="GO" id="GO:0005829">
    <property type="term" value="C:cytosol"/>
    <property type="evidence" value="ECO:0007669"/>
    <property type="project" value="TreeGrafter"/>
</dbReference>
<evidence type="ECO:0000256" key="7">
    <source>
        <dbReference type="ARBA" id="ARBA00066661"/>
    </source>
</evidence>